<protein>
    <submittedName>
        <fullName evidence="2">Uncharacterized protein</fullName>
    </submittedName>
</protein>
<name>A0A4Y2IM43_ARAVE</name>
<organism evidence="2 3">
    <name type="scientific">Araneus ventricosus</name>
    <name type="common">Orbweaver spider</name>
    <name type="synonym">Epeira ventricosa</name>
    <dbReference type="NCBI Taxonomy" id="182803"/>
    <lineage>
        <taxon>Eukaryota</taxon>
        <taxon>Metazoa</taxon>
        <taxon>Ecdysozoa</taxon>
        <taxon>Arthropoda</taxon>
        <taxon>Chelicerata</taxon>
        <taxon>Arachnida</taxon>
        <taxon>Araneae</taxon>
        <taxon>Araneomorphae</taxon>
        <taxon>Entelegynae</taxon>
        <taxon>Araneoidea</taxon>
        <taxon>Araneidae</taxon>
        <taxon>Araneus</taxon>
    </lineage>
</organism>
<dbReference type="OrthoDB" id="6473612at2759"/>
<dbReference type="AlphaFoldDB" id="A0A4Y2IM43"/>
<evidence type="ECO:0000256" key="1">
    <source>
        <dbReference type="SAM" id="MobiDB-lite"/>
    </source>
</evidence>
<evidence type="ECO:0000313" key="2">
    <source>
        <dbReference type="EMBL" id="GBM78269.1"/>
    </source>
</evidence>
<feature type="region of interest" description="Disordered" evidence="1">
    <location>
        <begin position="99"/>
        <end position="135"/>
    </location>
</feature>
<comment type="caution">
    <text evidence="2">The sequence shown here is derived from an EMBL/GenBank/DDBJ whole genome shotgun (WGS) entry which is preliminary data.</text>
</comment>
<accession>A0A4Y2IM43</accession>
<proteinExistence type="predicted"/>
<dbReference type="Proteomes" id="UP000499080">
    <property type="component" value="Unassembled WGS sequence"/>
</dbReference>
<sequence length="135" mass="15541">MLFIVESASRDPLAMGNPNLSQVTNYQLIVCYAQWYGPRWPSDNGASRCPLTTSYHHKKPNPQYTVQWWRSALTRKLSSEKIDRLIKFLTTSEDLIRSHCPQDDTHSYSDSTIVSPPRTRHSSPITKYPNTRIST</sequence>
<gene>
    <name evidence="2" type="ORF">AVEN_245203_1</name>
</gene>
<dbReference type="EMBL" id="BGPR01002743">
    <property type="protein sequence ID" value="GBM78269.1"/>
    <property type="molecule type" value="Genomic_DNA"/>
</dbReference>
<evidence type="ECO:0000313" key="3">
    <source>
        <dbReference type="Proteomes" id="UP000499080"/>
    </source>
</evidence>
<reference evidence="2 3" key="1">
    <citation type="journal article" date="2019" name="Sci. Rep.">
        <title>Orb-weaving spider Araneus ventricosus genome elucidates the spidroin gene catalogue.</title>
        <authorList>
            <person name="Kono N."/>
            <person name="Nakamura H."/>
            <person name="Ohtoshi R."/>
            <person name="Moran D.A.P."/>
            <person name="Shinohara A."/>
            <person name="Yoshida Y."/>
            <person name="Fujiwara M."/>
            <person name="Mori M."/>
            <person name="Tomita M."/>
            <person name="Arakawa K."/>
        </authorList>
    </citation>
    <scope>NUCLEOTIDE SEQUENCE [LARGE SCALE GENOMIC DNA]</scope>
</reference>
<feature type="compositionally biased region" description="Polar residues" evidence="1">
    <location>
        <begin position="122"/>
        <end position="135"/>
    </location>
</feature>
<keyword evidence="3" id="KW-1185">Reference proteome</keyword>